<dbReference type="STRING" id="393595.ABO_2443"/>
<protein>
    <submittedName>
        <fullName evidence="5">Uncharacterized protein</fullName>
    </submittedName>
</protein>
<evidence type="ECO:0000313" key="5">
    <source>
        <dbReference type="EMBL" id="CAL17891.1"/>
    </source>
</evidence>
<dbReference type="SUPFAM" id="SSF141868">
    <property type="entry name" value="EAL domain-like"/>
    <property type="match status" value="1"/>
</dbReference>
<dbReference type="Gene3D" id="3.30.450.20">
    <property type="entry name" value="PAS domain"/>
    <property type="match status" value="1"/>
</dbReference>
<dbReference type="SUPFAM" id="SSF52172">
    <property type="entry name" value="CheY-like"/>
    <property type="match status" value="1"/>
</dbReference>
<dbReference type="HOGENOM" id="CLU_000445_70_50_6"/>
<dbReference type="SMART" id="SM00052">
    <property type="entry name" value="EAL"/>
    <property type="match status" value="1"/>
</dbReference>
<dbReference type="SUPFAM" id="SSF55073">
    <property type="entry name" value="Nucleotide cyclase"/>
    <property type="match status" value="1"/>
</dbReference>
<dbReference type="InterPro" id="IPR013767">
    <property type="entry name" value="PAS_fold"/>
</dbReference>
<dbReference type="PROSITE" id="PS50883">
    <property type="entry name" value="EAL"/>
    <property type="match status" value="1"/>
</dbReference>
<evidence type="ECO:0000259" key="3">
    <source>
        <dbReference type="PROSITE" id="PS50883"/>
    </source>
</evidence>
<gene>
    <name evidence="5" type="ordered locus">ABO_2443</name>
</gene>
<dbReference type="Gene3D" id="3.20.20.450">
    <property type="entry name" value="EAL domain"/>
    <property type="match status" value="1"/>
</dbReference>
<dbReference type="PANTHER" id="PTHR44757">
    <property type="entry name" value="DIGUANYLATE CYCLASE DGCP"/>
    <property type="match status" value="1"/>
</dbReference>
<dbReference type="GO" id="GO:0006355">
    <property type="term" value="P:regulation of DNA-templated transcription"/>
    <property type="evidence" value="ECO:0007669"/>
    <property type="project" value="InterPro"/>
</dbReference>
<name>Q0VLQ7_ALCBS</name>
<dbReference type="eggNOG" id="COG2199">
    <property type="taxonomic scope" value="Bacteria"/>
</dbReference>
<feature type="domain" description="PAS" evidence="2">
    <location>
        <begin position="148"/>
        <end position="218"/>
    </location>
</feature>
<organism evidence="5 6">
    <name type="scientific">Alcanivorax borkumensis (strain ATCC 700651 / DSM 11573 / NCIMB 13689 / SK2)</name>
    <dbReference type="NCBI Taxonomy" id="393595"/>
    <lineage>
        <taxon>Bacteria</taxon>
        <taxon>Pseudomonadati</taxon>
        <taxon>Pseudomonadota</taxon>
        <taxon>Gammaproteobacteria</taxon>
        <taxon>Oceanospirillales</taxon>
        <taxon>Alcanivoracaceae</taxon>
        <taxon>Alcanivorax</taxon>
    </lineage>
</organism>
<dbReference type="InterPro" id="IPR035919">
    <property type="entry name" value="EAL_sf"/>
</dbReference>
<dbReference type="InterPro" id="IPR043128">
    <property type="entry name" value="Rev_trsase/Diguanyl_cyclase"/>
</dbReference>
<dbReference type="InterPro" id="IPR000160">
    <property type="entry name" value="GGDEF_dom"/>
</dbReference>
<dbReference type="Proteomes" id="UP000008871">
    <property type="component" value="Chromosome"/>
</dbReference>
<dbReference type="RefSeq" id="WP_011589717.1">
    <property type="nucleotide sequence ID" value="NC_008260.1"/>
</dbReference>
<dbReference type="NCBIfam" id="TIGR00254">
    <property type="entry name" value="GGDEF"/>
    <property type="match status" value="1"/>
</dbReference>
<proteinExistence type="predicted"/>
<dbReference type="Pfam" id="PF00989">
    <property type="entry name" value="PAS"/>
    <property type="match status" value="1"/>
</dbReference>
<evidence type="ECO:0000256" key="1">
    <source>
        <dbReference type="SAM" id="Coils"/>
    </source>
</evidence>
<dbReference type="NCBIfam" id="TIGR00229">
    <property type="entry name" value="sensory_box"/>
    <property type="match status" value="1"/>
</dbReference>
<sequence>MSHRPMSYALDNLRLLIAHESQDEAEQLMNSLRNAGRATRAQLALGEDDLLRALKGGAWELILCRPTFGDSSFENAMSHLNRLGKAIPVILLEDNFSADTIKVGMSLGARGVVPNDDRELLSLMVDRVIENLRLRKELQHSEIALHDAEKRLSLLMDQSRDAIAYVLDGMHIHANDNYVEMFGYESADDLAGVPIMDMVSASDHAKLKQLLRSRAQDESQTQELECKGVNTEGGEFDATFTFSASTYDGEACTQIVIRTTGVNESEMEERLQEMSQKDQVTGLFSRSWFMDRLDESVALAANEGRLATVLYLRLDDFEHHQSELGIDGADGILKSVAEWLRAEVGEARLAKVDGEDFAILQPVDDTEEAAEMAENLRAGIESLMPEVAAKTVHVTASVGVSFVREDARSSQGILTTALKCCNQAQRENGGKGSSVKVHDPMDDVAAGSSEAVTMQVRQALEQAKFSLRYQPLVCLEDQSDHTFEVFVNLPQKQGDDMEATEFMPVAAEQGLVGKIDRWVVLNAMRAASVFSEPVNLVLNLNGASLADATLVDWLAKAMRAAKMDGSRVTFQFSEADAATYLKQAGAFAEKVKALGCGISISRFGGGLDPFKLFQHIPVTMVKFEGSFTQELSKAEGRERLTAIIQKVREGNRKTVVGFVESAAQMQALWTLGGVDYLQGYYLQPPMDVLEIPESA</sequence>
<dbReference type="InterPro" id="IPR000014">
    <property type="entry name" value="PAS"/>
</dbReference>
<dbReference type="InterPro" id="IPR011006">
    <property type="entry name" value="CheY-like_superfamily"/>
</dbReference>
<dbReference type="Pfam" id="PF00990">
    <property type="entry name" value="GGDEF"/>
    <property type="match status" value="1"/>
</dbReference>
<dbReference type="EMBL" id="AM286690">
    <property type="protein sequence ID" value="CAL17891.1"/>
    <property type="molecule type" value="Genomic_DNA"/>
</dbReference>
<evidence type="ECO:0000259" key="2">
    <source>
        <dbReference type="PROSITE" id="PS50112"/>
    </source>
</evidence>
<reference evidence="5 6" key="1">
    <citation type="journal article" date="2006" name="Nat. Biotechnol.">
        <title>Genome sequence of the ubiquitous hydrocarbon-degrading marine bacterium Alcanivorax borkumensis.</title>
        <authorList>
            <person name="Schneiker S."/>
            <person name="Martins dos Santos V.A.P."/>
            <person name="Bartels D."/>
            <person name="Bekel T."/>
            <person name="Brecht M."/>
            <person name="Buhrmester J."/>
            <person name="Chernikova T.N."/>
            <person name="Denaro R."/>
            <person name="Ferrer M."/>
            <person name="Gertler C."/>
            <person name="Goesmann A."/>
            <person name="Golyshina O.V."/>
            <person name="Kaminski F."/>
            <person name="Khachane A.N."/>
            <person name="Lang S."/>
            <person name="Linke B."/>
            <person name="McHardy A.C."/>
            <person name="Meyer F."/>
            <person name="Nechitaylo T."/>
            <person name="Puehler A."/>
            <person name="Regenhardt D."/>
            <person name="Rupp O."/>
            <person name="Sabirova J.S."/>
            <person name="Selbitschka W."/>
            <person name="Yakimov M.M."/>
            <person name="Timmis K.N."/>
            <person name="Vorhoelter F.-J."/>
            <person name="Weidner S."/>
            <person name="Kaiser O."/>
            <person name="Golyshin P.N."/>
        </authorList>
    </citation>
    <scope>NUCLEOTIDE SEQUENCE [LARGE SCALE GENOMIC DNA]</scope>
    <source>
        <strain evidence="6">ATCC 700651 / DSM 11573 / NCIMB 13689 / SK2</strain>
    </source>
</reference>
<dbReference type="InterPro" id="IPR029787">
    <property type="entry name" value="Nucleotide_cyclase"/>
</dbReference>
<dbReference type="KEGG" id="abo:ABO_2443"/>
<dbReference type="eggNOG" id="COG2200">
    <property type="taxonomic scope" value="Bacteria"/>
</dbReference>
<dbReference type="Gene3D" id="3.30.70.270">
    <property type="match status" value="1"/>
</dbReference>
<dbReference type="SUPFAM" id="SSF55785">
    <property type="entry name" value="PYP-like sensor domain (PAS domain)"/>
    <property type="match status" value="1"/>
</dbReference>
<dbReference type="InterPro" id="IPR001633">
    <property type="entry name" value="EAL_dom"/>
</dbReference>
<dbReference type="PROSITE" id="PS50887">
    <property type="entry name" value="GGDEF"/>
    <property type="match status" value="1"/>
</dbReference>
<dbReference type="SMART" id="SM00267">
    <property type="entry name" value="GGDEF"/>
    <property type="match status" value="1"/>
</dbReference>
<dbReference type="AlphaFoldDB" id="Q0VLQ7"/>
<keyword evidence="6" id="KW-1185">Reference proteome</keyword>
<dbReference type="CDD" id="cd01948">
    <property type="entry name" value="EAL"/>
    <property type="match status" value="1"/>
</dbReference>
<feature type="domain" description="GGDEF" evidence="4">
    <location>
        <begin position="305"/>
        <end position="439"/>
    </location>
</feature>
<evidence type="ECO:0000259" key="4">
    <source>
        <dbReference type="PROSITE" id="PS50887"/>
    </source>
</evidence>
<dbReference type="Pfam" id="PF00563">
    <property type="entry name" value="EAL"/>
    <property type="match status" value="1"/>
</dbReference>
<feature type="domain" description="EAL" evidence="3">
    <location>
        <begin position="449"/>
        <end position="695"/>
    </location>
</feature>
<evidence type="ECO:0000313" key="6">
    <source>
        <dbReference type="Proteomes" id="UP000008871"/>
    </source>
</evidence>
<accession>Q0VLQ7</accession>
<keyword evidence="1" id="KW-0175">Coiled coil</keyword>
<dbReference type="InterPro" id="IPR035965">
    <property type="entry name" value="PAS-like_dom_sf"/>
</dbReference>
<dbReference type="CDD" id="cd00130">
    <property type="entry name" value="PAS"/>
    <property type="match status" value="1"/>
</dbReference>
<dbReference type="PANTHER" id="PTHR44757:SF2">
    <property type="entry name" value="BIOFILM ARCHITECTURE MAINTENANCE PROTEIN MBAA"/>
    <property type="match status" value="1"/>
</dbReference>
<dbReference type="PROSITE" id="PS50112">
    <property type="entry name" value="PAS"/>
    <property type="match status" value="1"/>
</dbReference>
<feature type="coiled-coil region" evidence="1">
    <location>
        <begin position="131"/>
        <end position="158"/>
    </location>
</feature>
<dbReference type="CDD" id="cd01949">
    <property type="entry name" value="GGDEF"/>
    <property type="match status" value="1"/>
</dbReference>
<dbReference type="InterPro" id="IPR052155">
    <property type="entry name" value="Biofilm_reg_signaling"/>
</dbReference>